<dbReference type="InterPro" id="IPR008979">
    <property type="entry name" value="Galactose-bd-like_sf"/>
</dbReference>
<evidence type="ECO:0000256" key="1">
    <source>
        <dbReference type="ARBA" id="ARBA00011073"/>
    </source>
</evidence>
<dbReference type="InterPro" id="IPR037045">
    <property type="entry name" value="S8pro/Inhibitor_I9_sf"/>
</dbReference>
<reference evidence="10" key="1">
    <citation type="submission" date="2021-01" db="EMBL/GenBank/DDBJ databases">
        <title>Whole genome shotgun sequence of Rugosimonospora africana NBRC 104875.</title>
        <authorList>
            <person name="Komaki H."/>
            <person name="Tamura T."/>
        </authorList>
    </citation>
    <scope>NUCLEOTIDE SEQUENCE</scope>
    <source>
        <strain evidence="10">NBRC 104875</strain>
    </source>
</reference>
<evidence type="ECO:0000256" key="8">
    <source>
        <dbReference type="SAM" id="SignalP"/>
    </source>
</evidence>
<dbReference type="InterPro" id="IPR022398">
    <property type="entry name" value="Peptidase_S8_His-AS"/>
</dbReference>
<dbReference type="FunFam" id="3.40.50.200:FF:000014">
    <property type="entry name" value="Proteinase K"/>
    <property type="match status" value="1"/>
</dbReference>
<organism evidence="10 11">
    <name type="scientific">Rugosimonospora africana</name>
    <dbReference type="NCBI Taxonomy" id="556532"/>
    <lineage>
        <taxon>Bacteria</taxon>
        <taxon>Bacillati</taxon>
        <taxon>Actinomycetota</taxon>
        <taxon>Actinomycetes</taxon>
        <taxon>Micromonosporales</taxon>
        <taxon>Micromonosporaceae</taxon>
        <taxon>Rugosimonospora</taxon>
    </lineage>
</organism>
<evidence type="ECO:0000256" key="6">
    <source>
        <dbReference type="PROSITE-ProRule" id="PRU01240"/>
    </source>
</evidence>
<dbReference type="Gene3D" id="2.60.120.260">
    <property type="entry name" value="Galactose-binding domain-like"/>
    <property type="match status" value="2"/>
</dbReference>
<feature type="chain" id="PRO_5035236303" description="P/Homo B domain-containing protein" evidence="8">
    <location>
        <begin position="33"/>
        <end position="887"/>
    </location>
</feature>
<dbReference type="Pfam" id="PF25275">
    <property type="entry name" value="Golvesin_C"/>
    <property type="match status" value="1"/>
</dbReference>
<keyword evidence="4 6" id="KW-0720">Serine protease</keyword>
<name>A0A8J3R4B0_9ACTN</name>
<dbReference type="GO" id="GO:0004252">
    <property type="term" value="F:serine-type endopeptidase activity"/>
    <property type="evidence" value="ECO:0007669"/>
    <property type="project" value="UniProtKB-UniRule"/>
</dbReference>
<dbReference type="GO" id="GO:0005615">
    <property type="term" value="C:extracellular space"/>
    <property type="evidence" value="ECO:0007669"/>
    <property type="project" value="TreeGrafter"/>
</dbReference>
<feature type="active site" description="Charge relay system" evidence="5 6">
    <location>
        <position position="347"/>
    </location>
</feature>
<evidence type="ECO:0000259" key="9">
    <source>
        <dbReference type="PROSITE" id="PS51829"/>
    </source>
</evidence>
<dbReference type="PROSITE" id="PS00138">
    <property type="entry name" value="SUBTILASE_SER"/>
    <property type="match status" value="1"/>
</dbReference>
<dbReference type="RefSeq" id="WP_203924825.1">
    <property type="nucleotide sequence ID" value="NZ_BONZ01000131.1"/>
</dbReference>
<dbReference type="InterPro" id="IPR010259">
    <property type="entry name" value="S8pro/Inhibitor_I9"/>
</dbReference>
<keyword evidence="8" id="KW-0732">Signal</keyword>
<dbReference type="SUPFAM" id="SSF52743">
    <property type="entry name" value="Subtilisin-like"/>
    <property type="match status" value="1"/>
</dbReference>
<dbReference type="InterPro" id="IPR050131">
    <property type="entry name" value="Peptidase_S8_subtilisin-like"/>
</dbReference>
<proteinExistence type="inferred from homology"/>
<dbReference type="SUPFAM" id="SSF54897">
    <property type="entry name" value="Protease propeptides/inhibitors"/>
    <property type="match status" value="1"/>
</dbReference>
<gene>
    <name evidence="10" type="ORF">Raf01_96150</name>
</gene>
<dbReference type="InterPro" id="IPR023827">
    <property type="entry name" value="Peptidase_S8_Asp-AS"/>
</dbReference>
<evidence type="ECO:0000256" key="4">
    <source>
        <dbReference type="ARBA" id="ARBA00022825"/>
    </source>
</evidence>
<evidence type="ECO:0000256" key="3">
    <source>
        <dbReference type="ARBA" id="ARBA00022801"/>
    </source>
</evidence>
<comment type="similarity">
    <text evidence="1 6 7">Belongs to the peptidase S8 family.</text>
</comment>
<evidence type="ECO:0000313" key="10">
    <source>
        <dbReference type="EMBL" id="GIH21443.1"/>
    </source>
</evidence>
<keyword evidence="2 6" id="KW-0645">Protease</keyword>
<dbReference type="PROSITE" id="PS00137">
    <property type="entry name" value="SUBTILASE_HIS"/>
    <property type="match status" value="1"/>
</dbReference>
<dbReference type="PRINTS" id="PR00723">
    <property type="entry name" value="SUBTILISIN"/>
</dbReference>
<dbReference type="SUPFAM" id="SSF49785">
    <property type="entry name" value="Galactose-binding domain-like"/>
    <property type="match status" value="2"/>
</dbReference>
<dbReference type="AlphaFoldDB" id="A0A8J3R4B0"/>
<dbReference type="PANTHER" id="PTHR43806:SF11">
    <property type="entry name" value="CEREVISIN-RELATED"/>
    <property type="match status" value="1"/>
</dbReference>
<dbReference type="Pfam" id="PF01483">
    <property type="entry name" value="P_proprotein"/>
    <property type="match status" value="2"/>
</dbReference>
<accession>A0A8J3R4B0</accession>
<dbReference type="InterPro" id="IPR023828">
    <property type="entry name" value="Peptidase_S8_Ser-AS"/>
</dbReference>
<dbReference type="InterPro" id="IPR015500">
    <property type="entry name" value="Peptidase_S8_subtilisin-rel"/>
</dbReference>
<dbReference type="CDD" id="cd14488">
    <property type="entry name" value="CBM6-CBM35-CBM36_like_2"/>
    <property type="match status" value="1"/>
</dbReference>
<evidence type="ECO:0000256" key="5">
    <source>
        <dbReference type="PIRSR" id="PIRSR615500-1"/>
    </source>
</evidence>
<dbReference type="Pfam" id="PF05922">
    <property type="entry name" value="Inhibitor_I9"/>
    <property type="match status" value="1"/>
</dbReference>
<feature type="active site" description="Charge relay system" evidence="5 6">
    <location>
        <position position="193"/>
    </location>
</feature>
<evidence type="ECO:0000256" key="7">
    <source>
        <dbReference type="RuleBase" id="RU003355"/>
    </source>
</evidence>
<dbReference type="InterPro" id="IPR033803">
    <property type="entry name" value="CBD-like_Golvesin-Xly"/>
</dbReference>
<sequence>MSFLRSSRSRWRLGLATAAAIAAVSFGTPAVAAPGEGQILQAGGATAVADSYIVVLKDTAVTPADVASKTHGLASRYGGSVARTYQHALRGFEARLSAKAAKRLAADPSVRYVEQNHTVRVASAQNSPPSWGLDRIDQRSLPLNNGYTYYRTSGVRAYVIDTGIRFSHVDFGGRAVSGFDAIDGGTADDCNGHGTHVAGTIGGATYGVAKGVTLVAVRVLDCGGTGTYAQIISGVDWVTADHQPGQPAVANMSLAGIFDQAVNDAVSASIADGITYGVAAANFSDDACQYSPASTPDAITVGATTSTDEMADYSSYGTCVDIFAPGTSITSAYYTGDTATYTASGTSMATPHVVGAAALVLGAHPSYTPQQVRDTLVNDATTGVLTGLGDGSPNKLLYVGGIPSPTQDFSIAVSPNNRAVDVGGSLTATVSTTTTVGGPQQVRLTASGLPLGATASFSPSSLSSGASSTLTIDTTGTTTPGVYHLTITGAGGVTTQIASYTLTVLGPPGCRQGNGTAVAIPDNSTAVDSSTTISGCPGNASSGSTVEVHFTHAFIGDLIVNLVAPDGTTYPLQNQTGGANTHLDETFVVNLSSEVANGTWKLRAQDVIPDSVGSIDSWALNLKGTVSDCAGTSGTDVAIPDPGTVESSITMSGCAGNASAASAVEVHIVHPYIKELVVTLVAPDGSTYTLHNLAARGGGNVWTNLDTAYTVDLSGVVRNGTWKLRVQDTDAGASGYINSWTLSLGDPPTPWWTVVDNSSPGFTASTNWGTSSSLTQAYGSGYRTAAPQAVSDPAWYSANLPATGTYQVEVWYPALGAYGVNAATPYLIVTPSGNQTVAVNQRSDGGSWVNLGTFPMTGGAHNVVGVSRWASGTGSVIADAVRVTRIS</sequence>
<feature type="domain" description="P/Homo B" evidence="9">
    <location>
        <begin position="630"/>
        <end position="750"/>
    </location>
</feature>
<dbReference type="PROSITE" id="PS51829">
    <property type="entry name" value="P_HOMO_B"/>
    <property type="match status" value="2"/>
</dbReference>
<feature type="domain" description="P/Homo B" evidence="9">
    <location>
        <begin position="506"/>
        <end position="628"/>
    </location>
</feature>
<dbReference type="Proteomes" id="UP000642748">
    <property type="component" value="Unassembled WGS sequence"/>
</dbReference>
<dbReference type="PROSITE" id="PS00136">
    <property type="entry name" value="SUBTILASE_ASP"/>
    <property type="match status" value="1"/>
</dbReference>
<dbReference type="Pfam" id="PF00082">
    <property type="entry name" value="Peptidase_S8"/>
    <property type="match status" value="1"/>
</dbReference>
<dbReference type="PANTHER" id="PTHR43806">
    <property type="entry name" value="PEPTIDASE S8"/>
    <property type="match status" value="1"/>
</dbReference>
<comment type="caution">
    <text evidence="10">The sequence shown here is derived from an EMBL/GenBank/DDBJ whole genome shotgun (WGS) entry which is preliminary data.</text>
</comment>
<keyword evidence="11" id="KW-1185">Reference proteome</keyword>
<evidence type="ECO:0000256" key="2">
    <source>
        <dbReference type="ARBA" id="ARBA00022670"/>
    </source>
</evidence>
<dbReference type="GO" id="GO:0006508">
    <property type="term" value="P:proteolysis"/>
    <property type="evidence" value="ECO:0007669"/>
    <property type="project" value="UniProtKB-KW"/>
</dbReference>
<dbReference type="Gene3D" id="3.30.70.80">
    <property type="entry name" value="Peptidase S8 propeptide/proteinase inhibitor I9"/>
    <property type="match status" value="1"/>
</dbReference>
<protein>
    <recommendedName>
        <fullName evidence="9">P/Homo B domain-containing protein</fullName>
    </recommendedName>
</protein>
<dbReference type="InterPro" id="IPR036852">
    <property type="entry name" value="Peptidase_S8/S53_dom_sf"/>
</dbReference>
<dbReference type="InterPro" id="IPR000209">
    <property type="entry name" value="Peptidase_S8/S53_dom"/>
</dbReference>
<evidence type="ECO:0000313" key="11">
    <source>
        <dbReference type="Proteomes" id="UP000642748"/>
    </source>
</evidence>
<keyword evidence="3 6" id="KW-0378">Hydrolase</keyword>
<dbReference type="InterPro" id="IPR002884">
    <property type="entry name" value="P_dom"/>
</dbReference>
<dbReference type="PROSITE" id="PS51892">
    <property type="entry name" value="SUBTILASE"/>
    <property type="match status" value="1"/>
</dbReference>
<feature type="active site" description="Charge relay system" evidence="5 6">
    <location>
        <position position="161"/>
    </location>
</feature>
<feature type="signal peptide" evidence="8">
    <location>
        <begin position="1"/>
        <end position="32"/>
    </location>
</feature>
<dbReference type="CDD" id="cd04077">
    <property type="entry name" value="Peptidases_S8_PCSK9_ProteinaseK_like"/>
    <property type="match status" value="1"/>
</dbReference>
<dbReference type="InterPro" id="IPR034193">
    <property type="entry name" value="PCSK9_ProteinaseK-like"/>
</dbReference>
<dbReference type="Gene3D" id="3.40.50.200">
    <property type="entry name" value="Peptidase S8/S53 domain"/>
    <property type="match status" value="1"/>
</dbReference>
<dbReference type="EMBL" id="BONZ01000131">
    <property type="protein sequence ID" value="GIH21443.1"/>
    <property type="molecule type" value="Genomic_DNA"/>
</dbReference>